<proteinExistence type="predicted"/>
<name>A0A0F9BEL2_9ZZZZ</name>
<gene>
    <name evidence="1" type="ORF">LCGC14_2537820</name>
</gene>
<protein>
    <submittedName>
        <fullName evidence="1">Uncharacterized protein</fullName>
    </submittedName>
</protein>
<dbReference type="AlphaFoldDB" id="A0A0F9BEL2"/>
<evidence type="ECO:0000313" key="1">
    <source>
        <dbReference type="EMBL" id="KKL12232.1"/>
    </source>
</evidence>
<comment type="caution">
    <text evidence="1">The sequence shown here is derived from an EMBL/GenBank/DDBJ whole genome shotgun (WGS) entry which is preliminary data.</text>
</comment>
<reference evidence="1" key="1">
    <citation type="journal article" date="2015" name="Nature">
        <title>Complex archaea that bridge the gap between prokaryotes and eukaryotes.</title>
        <authorList>
            <person name="Spang A."/>
            <person name="Saw J.H."/>
            <person name="Jorgensen S.L."/>
            <person name="Zaremba-Niedzwiedzka K."/>
            <person name="Martijn J."/>
            <person name="Lind A.E."/>
            <person name="van Eijk R."/>
            <person name="Schleper C."/>
            <person name="Guy L."/>
            <person name="Ettema T.J."/>
        </authorList>
    </citation>
    <scope>NUCLEOTIDE SEQUENCE</scope>
</reference>
<accession>A0A0F9BEL2</accession>
<sequence>TDAIPNTVKGVNTKNTISLSKGKNGPGGFTAIFDLVTRIWPE</sequence>
<organism evidence="1">
    <name type="scientific">marine sediment metagenome</name>
    <dbReference type="NCBI Taxonomy" id="412755"/>
    <lineage>
        <taxon>unclassified sequences</taxon>
        <taxon>metagenomes</taxon>
        <taxon>ecological metagenomes</taxon>
    </lineage>
</organism>
<feature type="non-terminal residue" evidence="1">
    <location>
        <position position="1"/>
    </location>
</feature>
<dbReference type="EMBL" id="LAZR01041345">
    <property type="protein sequence ID" value="KKL12232.1"/>
    <property type="molecule type" value="Genomic_DNA"/>
</dbReference>